<dbReference type="PANTHER" id="PTHR10404:SF78">
    <property type="entry name" value="N-ACETYLATED ALPHA-LINKED ACIDIC DIPEPTIDASE 2"/>
    <property type="match status" value="1"/>
</dbReference>
<keyword evidence="8" id="KW-0645">Protease</keyword>
<evidence type="ECO:0000259" key="33">
    <source>
        <dbReference type="Pfam" id="PF02225"/>
    </source>
</evidence>
<dbReference type="FunFam" id="3.50.30.30:FF:000002">
    <property type="entry name" value="N-acetylated-alpha-linked acidic dipeptidase 2"/>
    <property type="match status" value="1"/>
</dbReference>
<feature type="transmembrane region" description="Helical" evidence="32">
    <location>
        <begin position="22"/>
        <end position="43"/>
    </location>
</feature>
<dbReference type="Proteomes" id="UP000515163">
    <property type="component" value="Unplaced"/>
</dbReference>
<evidence type="ECO:0000256" key="22">
    <source>
        <dbReference type="ARBA" id="ARBA00056370"/>
    </source>
</evidence>
<dbReference type="Gene3D" id="3.50.30.30">
    <property type="match status" value="1"/>
</dbReference>
<dbReference type="GO" id="GO:0016805">
    <property type="term" value="F:dipeptidase activity"/>
    <property type="evidence" value="ECO:0007669"/>
    <property type="project" value="UniProtKB-KW"/>
</dbReference>
<dbReference type="Pfam" id="PF02225">
    <property type="entry name" value="PA"/>
    <property type="match status" value="1"/>
</dbReference>
<dbReference type="Gene3D" id="1.20.930.40">
    <property type="entry name" value="Transferrin receptor-like, dimerisation domain"/>
    <property type="match status" value="1"/>
</dbReference>
<dbReference type="InterPro" id="IPR007484">
    <property type="entry name" value="Peptidase_M28"/>
</dbReference>
<keyword evidence="36" id="KW-1185">Reference proteome</keyword>
<evidence type="ECO:0000256" key="20">
    <source>
        <dbReference type="ARBA" id="ARBA00052003"/>
    </source>
</evidence>
<evidence type="ECO:0000256" key="16">
    <source>
        <dbReference type="ARBA" id="ARBA00022997"/>
    </source>
</evidence>
<evidence type="ECO:0000259" key="34">
    <source>
        <dbReference type="Pfam" id="PF04253"/>
    </source>
</evidence>
<evidence type="ECO:0000256" key="10">
    <source>
        <dbReference type="ARBA" id="ARBA00022723"/>
    </source>
</evidence>
<dbReference type="FunFam" id="3.40.630.10:FF:000009">
    <property type="entry name" value="N-acetylated-alpha-linked acidic dipeptidase 2"/>
    <property type="match status" value="1"/>
</dbReference>
<keyword evidence="11" id="KW-0378">Hydrolase</keyword>
<evidence type="ECO:0000256" key="12">
    <source>
        <dbReference type="ARBA" id="ARBA00022833"/>
    </source>
</evidence>
<keyword evidence="14" id="KW-0735">Signal-anchor</keyword>
<dbReference type="CDD" id="cd08022">
    <property type="entry name" value="M28_PSMA_like"/>
    <property type="match status" value="1"/>
</dbReference>
<evidence type="ECO:0000256" key="15">
    <source>
        <dbReference type="ARBA" id="ARBA00022989"/>
    </source>
</evidence>
<keyword evidence="7" id="KW-0121">Carboxypeptidase</keyword>
<evidence type="ECO:0000256" key="9">
    <source>
        <dbReference type="ARBA" id="ARBA00022692"/>
    </source>
</evidence>
<keyword evidence="19" id="KW-0325">Glycoprotein</keyword>
<evidence type="ECO:0000256" key="18">
    <source>
        <dbReference type="ARBA" id="ARBA00023136"/>
    </source>
</evidence>
<reference evidence="37" key="1">
    <citation type="submission" date="2025-08" db="UniProtKB">
        <authorList>
            <consortium name="RefSeq"/>
        </authorList>
    </citation>
    <scope>IDENTIFICATION</scope>
    <source>
        <tissue evidence="37">Tentacle</tissue>
    </source>
</reference>
<dbReference type="Pfam" id="PF04253">
    <property type="entry name" value="TFR_dimer"/>
    <property type="match status" value="1"/>
</dbReference>
<proteinExistence type="inferred from homology"/>
<evidence type="ECO:0000256" key="25">
    <source>
        <dbReference type="ARBA" id="ARBA00075140"/>
    </source>
</evidence>
<dbReference type="CDD" id="cd02121">
    <property type="entry name" value="PA_GCPII_like"/>
    <property type="match status" value="1"/>
</dbReference>
<evidence type="ECO:0000256" key="11">
    <source>
        <dbReference type="ARBA" id="ARBA00022801"/>
    </source>
</evidence>
<organism evidence="36 37">
    <name type="scientific">Actinia tenebrosa</name>
    <name type="common">Australian red waratah sea anemone</name>
    <dbReference type="NCBI Taxonomy" id="6105"/>
    <lineage>
        <taxon>Eukaryota</taxon>
        <taxon>Metazoa</taxon>
        <taxon>Cnidaria</taxon>
        <taxon>Anthozoa</taxon>
        <taxon>Hexacorallia</taxon>
        <taxon>Actiniaria</taxon>
        <taxon>Actiniidae</taxon>
        <taxon>Actinia</taxon>
    </lineage>
</organism>
<comment type="function">
    <text evidence="21">Also exhibits a dipeptidyl-peptidase IV type activity. In vitro, cleaves Gly-Pro-AMC.</text>
</comment>
<comment type="subunit">
    <text evidence="4">Homodimer.</text>
</comment>
<dbReference type="Gene3D" id="3.40.630.10">
    <property type="entry name" value="Zn peptidases"/>
    <property type="match status" value="1"/>
</dbReference>
<keyword evidence="6" id="KW-0597">Phosphoprotein</keyword>
<comment type="subcellular location">
    <subcellularLocation>
        <location evidence="2">Cell membrane</location>
        <topology evidence="2">Single-pass type II membrane protein</topology>
    </subcellularLocation>
</comment>
<evidence type="ECO:0000256" key="21">
    <source>
        <dbReference type="ARBA" id="ARBA00054055"/>
    </source>
</evidence>
<dbReference type="GO" id="GO:0004181">
    <property type="term" value="F:metallocarboxypeptidase activity"/>
    <property type="evidence" value="ECO:0007669"/>
    <property type="project" value="UniProtKB-EC"/>
</dbReference>
<comment type="function">
    <text evidence="22">Has both folate hydrolase and N-acetylated-alpha-linked-acidic dipeptidase (NAALADase) activity. Has a preference for tri-alpha-glutamate peptides. In the intestine, required for the uptake of folate. In the brain, modulates excitatory neurotransmission through the hydrolysis of the neuropeptide, N-aceylaspartylglutamate (NAAG), thereby releasing glutamate.</text>
</comment>
<keyword evidence="16" id="KW-0224">Dipeptidase</keyword>
<dbReference type="FunFam" id="1.20.930.40:FF:000001">
    <property type="entry name" value="N-acetylated-alpha-linked acidic dipeptidase 2"/>
    <property type="match status" value="1"/>
</dbReference>
<evidence type="ECO:0000256" key="1">
    <source>
        <dbReference type="ARBA" id="ARBA00001947"/>
    </source>
</evidence>
<dbReference type="SUPFAM" id="SSF52025">
    <property type="entry name" value="PA domain"/>
    <property type="match status" value="1"/>
</dbReference>
<dbReference type="InterPro" id="IPR046450">
    <property type="entry name" value="PA_dom_sf"/>
</dbReference>
<dbReference type="PANTHER" id="PTHR10404">
    <property type="entry name" value="N-ACETYLATED-ALPHA-LINKED ACIDIC DIPEPTIDASE"/>
    <property type="match status" value="1"/>
</dbReference>
<dbReference type="SUPFAM" id="SSF47672">
    <property type="entry name" value="Transferrin receptor-like dimerisation domain"/>
    <property type="match status" value="1"/>
</dbReference>
<feature type="domain" description="Peptidase M28" evidence="35">
    <location>
        <begin position="365"/>
        <end position="567"/>
    </location>
</feature>
<comment type="similarity">
    <text evidence="3">Belongs to the peptidase M28 family. M28B subfamily.</text>
</comment>
<comment type="catalytic activity">
    <reaction evidence="20">
        <text>Release of an unsubstituted, C-terminal glutamyl residue, typically from Ac-Asp-Glu or folylpoly-gamma-glutamates.</text>
        <dbReference type="EC" id="3.4.17.21"/>
    </reaction>
</comment>
<evidence type="ECO:0000256" key="13">
    <source>
        <dbReference type="ARBA" id="ARBA00022837"/>
    </source>
</evidence>
<dbReference type="SUPFAM" id="SSF53187">
    <property type="entry name" value="Zn-dependent exopeptidases"/>
    <property type="match status" value="1"/>
</dbReference>
<dbReference type="GeneID" id="116299245"/>
<evidence type="ECO:0000256" key="2">
    <source>
        <dbReference type="ARBA" id="ARBA00004401"/>
    </source>
</evidence>
<protein>
    <recommendedName>
        <fullName evidence="24">Glutamate carboxypeptidase 2</fullName>
        <ecNumber evidence="23">3.4.17.21</ecNumber>
    </recommendedName>
    <alternativeName>
        <fullName evidence="27">Folate hydrolase 1</fullName>
    </alternativeName>
    <alternativeName>
        <fullName evidence="30">Folylpoly-gamma-glutamate carboxypeptidase</fullName>
    </alternativeName>
    <alternativeName>
        <fullName evidence="31">Glutamate carboxypeptidase II</fullName>
    </alternativeName>
    <alternativeName>
        <fullName evidence="28">Membrane glutamate carboxypeptidase</fullName>
    </alternativeName>
    <alternativeName>
        <fullName evidence="29">N-acetylated-alpha-linked acidic dipeptidase I</fullName>
    </alternativeName>
    <alternativeName>
        <fullName evidence="25">Prostate-specific membrane antigen homolog</fullName>
    </alternativeName>
    <alternativeName>
        <fullName evidence="26">Pteroylpoly-gamma-glutamate carboxypeptidase</fullName>
    </alternativeName>
</protein>
<dbReference type="InterPro" id="IPR039373">
    <property type="entry name" value="Peptidase_M28B"/>
</dbReference>
<keyword evidence="9 32" id="KW-0812">Transmembrane</keyword>
<gene>
    <name evidence="37" type="primary">LOC116299245</name>
</gene>
<dbReference type="GO" id="GO:0046872">
    <property type="term" value="F:metal ion binding"/>
    <property type="evidence" value="ECO:0007669"/>
    <property type="project" value="UniProtKB-KW"/>
</dbReference>
<evidence type="ECO:0000256" key="7">
    <source>
        <dbReference type="ARBA" id="ARBA00022645"/>
    </source>
</evidence>
<dbReference type="OrthoDB" id="5841748at2759"/>
<evidence type="ECO:0000313" key="36">
    <source>
        <dbReference type="Proteomes" id="UP000515163"/>
    </source>
</evidence>
<dbReference type="InterPro" id="IPR003137">
    <property type="entry name" value="PA_domain"/>
</dbReference>
<comment type="cofactor">
    <cofactor evidence="1">
        <name>Zn(2+)</name>
        <dbReference type="ChEBI" id="CHEBI:29105"/>
    </cofactor>
</comment>
<sequence length="752" mass="84087">MKFDDELEFAYRKNKRNRRCKCLAVIALILIILVAGIVLGYFIRKSQEPEKKVNGLQKSTRAAREENQKQLRDVISSDELRENLRYLTKRPHIAGSARQKELADELAKRWRSYGFDKVEMPEYKVLLSFPQKDKPNLVTLKQRNGSVVFQTSIKEKISEESENDTLVLPPFLGYAPSGTVEGELVYVNYGRTEDFETLKNQLKVNVTGKIAIMRYGKIFRGDKVHNAALYGAIGAIIYSDPADYALLGIGPNDTFPNTPWLPPTGAQRGSIYTAHGVGDPLTPGHPAIPGVYKRPWNESGLPKIPAHPMSYGDAINFLKHIQGANVPEDWKGSLNITYKVGPGLSQGMRVRLEINNQLEVKSIFNVIGTIFGKQEPDRYVLVGSHRDSWVFGAVDAASGTAAMTEIARGLGELLKKDWRPRRTMKFCSWGGEEFSLIGSTEWVEQHSKDLAERAVSYLNMDTGVEGNFVLSAKGSPLMIETMTSQQKLVTDPNAHDDKETMYDIGVERNPSPEDPKKPNFPVVGSGSDYAPFYHVVGVPVADLSYQMGYGNKSVPYPVYHSQHDTFYWITKFIDPEFLVHKAVAQFGGSVLLTLADSPLLPLSVDFFSKRLNDSFGSLLKNDAFTKQNISLKYLGEAVDEFVLTVRRFTAMASEIKEKEDNQADDLLRRLNDQMVQVEKAFIYSDGLPGRKLVRHVLFAPELHNLYGSSSFPGVNDAIYDAKTNGNWIEVEKQISIALECVLAATEAIQPLQ</sequence>
<keyword evidence="12" id="KW-0862">Zinc</keyword>
<dbReference type="EC" id="3.4.17.21" evidence="23"/>
<keyword evidence="18 32" id="KW-0472">Membrane</keyword>
<dbReference type="KEGG" id="aten:116299245"/>
<dbReference type="RefSeq" id="XP_031563735.1">
    <property type="nucleotide sequence ID" value="XM_031707875.1"/>
</dbReference>
<feature type="domain" description="Transferrin receptor-like dimerisation" evidence="34">
    <location>
        <begin position="629"/>
        <end position="748"/>
    </location>
</feature>
<dbReference type="InterPro" id="IPR007365">
    <property type="entry name" value="TFR-like_dimer_dom"/>
</dbReference>
<evidence type="ECO:0000256" key="24">
    <source>
        <dbReference type="ARBA" id="ARBA00070473"/>
    </source>
</evidence>
<keyword evidence="10" id="KW-0479">Metal-binding</keyword>
<evidence type="ECO:0000256" key="3">
    <source>
        <dbReference type="ARBA" id="ARBA00005634"/>
    </source>
</evidence>
<dbReference type="GO" id="GO:0006508">
    <property type="term" value="P:proteolysis"/>
    <property type="evidence" value="ECO:0007669"/>
    <property type="project" value="UniProtKB-KW"/>
</dbReference>
<evidence type="ECO:0000256" key="4">
    <source>
        <dbReference type="ARBA" id="ARBA00011738"/>
    </source>
</evidence>
<keyword evidence="17" id="KW-0482">Metalloprotease</keyword>
<dbReference type="Pfam" id="PF04389">
    <property type="entry name" value="Peptidase_M28"/>
    <property type="match status" value="1"/>
</dbReference>
<keyword evidence="15 32" id="KW-1133">Transmembrane helix</keyword>
<evidence type="ECO:0000256" key="32">
    <source>
        <dbReference type="SAM" id="Phobius"/>
    </source>
</evidence>
<evidence type="ECO:0000256" key="27">
    <source>
        <dbReference type="ARBA" id="ARBA00079527"/>
    </source>
</evidence>
<evidence type="ECO:0000256" key="30">
    <source>
        <dbReference type="ARBA" id="ARBA00082075"/>
    </source>
</evidence>
<evidence type="ECO:0000256" key="17">
    <source>
        <dbReference type="ARBA" id="ARBA00023049"/>
    </source>
</evidence>
<name>A0A6P8IDT3_ACTTE</name>
<dbReference type="InterPro" id="IPR036757">
    <property type="entry name" value="TFR-like_dimer_dom_sf"/>
</dbReference>
<evidence type="ECO:0000256" key="31">
    <source>
        <dbReference type="ARBA" id="ARBA00082320"/>
    </source>
</evidence>
<dbReference type="InParanoid" id="A0A6P8IDT3"/>
<evidence type="ECO:0000256" key="14">
    <source>
        <dbReference type="ARBA" id="ARBA00022968"/>
    </source>
</evidence>
<evidence type="ECO:0000256" key="6">
    <source>
        <dbReference type="ARBA" id="ARBA00022553"/>
    </source>
</evidence>
<accession>A0A6P8IDT3</accession>
<evidence type="ECO:0000256" key="26">
    <source>
        <dbReference type="ARBA" id="ARBA00078457"/>
    </source>
</evidence>
<evidence type="ECO:0000259" key="35">
    <source>
        <dbReference type="Pfam" id="PF04389"/>
    </source>
</evidence>
<dbReference type="AlphaFoldDB" id="A0A6P8IDT3"/>
<evidence type="ECO:0000256" key="29">
    <source>
        <dbReference type="ARBA" id="ARBA00080568"/>
    </source>
</evidence>
<evidence type="ECO:0000313" key="37">
    <source>
        <dbReference type="RefSeq" id="XP_031563735.1"/>
    </source>
</evidence>
<evidence type="ECO:0000256" key="28">
    <source>
        <dbReference type="ARBA" id="ARBA00080362"/>
    </source>
</evidence>
<evidence type="ECO:0000256" key="8">
    <source>
        <dbReference type="ARBA" id="ARBA00022670"/>
    </source>
</evidence>
<feature type="domain" description="PA" evidence="33">
    <location>
        <begin position="180"/>
        <end position="269"/>
    </location>
</feature>
<evidence type="ECO:0000256" key="23">
    <source>
        <dbReference type="ARBA" id="ARBA00066561"/>
    </source>
</evidence>
<keyword evidence="5" id="KW-1003">Cell membrane</keyword>
<evidence type="ECO:0000256" key="19">
    <source>
        <dbReference type="ARBA" id="ARBA00023180"/>
    </source>
</evidence>
<keyword evidence="13" id="KW-0106">Calcium</keyword>
<evidence type="ECO:0000256" key="5">
    <source>
        <dbReference type="ARBA" id="ARBA00022475"/>
    </source>
</evidence>
<dbReference type="FunCoup" id="A0A6P8IDT3">
    <property type="interactions" value="386"/>
</dbReference>
<dbReference type="GO" id="GO:0005886">
    <property type="term" value="C:plasma membrane"/>
    <property type="evidence" value="ECO:0007669"/>
    <property type="project" value="UniProtKB-SubCell"/>
</dbReference>